<organism evidence="2">
    <name type="scientific">uncultured marine bacterium EB0_39H12</name>
    <dbReference type="NCBI Taxonomy" id="415437"/>
    <lineage>
        <taxon>Bacteria</taxon>
        <taxon>environmental samples</taxon>
    </lineage>
</organism>
<dbReference type="Gene3D" id="1.10.10.880">
    <property type="entry name" value="Anti sigma-E protein RseA, N-terminal domain"/>
    <property type="match status" value="1"/>
</dbReference>
<dbReference type="InterPro" id="IPR036147">
    <property type="entry name" value="Anti-sigma_E_RseA_N_sf"/>
</dbReference>
<name>A4GHT7_9BACT</name>
<dbReference type="GO" id="GO:0016989">
    <property type="term" value="F:sigma factor antagonist activity"/>
    <property type="evidence" value="ECO:0007669"/>
    <property type="project" value="InterPro"/>
</dbReference>
<dbReference type="Pfam" id="PF03872">
    <property type="entry name" value="RseA_N"/>
    <property type="match status" value="1"/>
</dbReference>
<dbReference type="SUPFAM" id="SSF89069">
    <property type="entry name" value="N-terminal, cytoplasmic domain of anti-sigmaE factor RseA"/>
    <property type="match status" value="1"/>
</dbReference>
<accession>A4GHT7</accession>
<evidence type="ECO:0000313" key="2">
    <source>
        <dbReference type="EMBL" id="ABL97648.1"/>
    </source>
</evidence>
<evidence type="ECO:0000259" key="1">
    <source>
        <dbReference type="Pfam" id="PF03872"/>
    </source>
</evidence>
<proteinExistence type="predicted"/>
<dbReference type="AlphaFoldDB" id="A4GHT7"/>
<protein>
    <recommendedName>
        <fullName evidence="1">Anti sigma-E protein RseA N-terminal domain-containing protein</fullName>
    </recommendedName>
</protein>
<dbReference type="EMBL" id="EF089399">
    <property type="protein sequence ID" value="ABL97648.1"/>
    <property type="molecule type" value="Genomic_DNA"/>
</dbReference>
<dbReference type="CDD" id="cd16328">
    <property type="entry name" value="RseA_N"/>
    <property type="match status" value="1"/>
</dbReference>
<feature type="domain" description="Anti sigma-E protein RseA N-terminal" evidence="1">
    <location>
        <begin position="2"/>
        <end position="67"/>
    </location>
</feature>
<reference evidence="2" key="1">
    <citation type="journal article" date="2007" name="Environ. Microbiol.">
        <title>Proteorhodopsin photosystem gene clusters exhibit co-evolutionary trends and shared ancestry among diverse marine microbial phyla.</title>
        <authorList>
            <person name="McCarren J."/>
            <person name="Delong E.F."/>
        </authorList>
    </citation>
    <scope>NUCLEOTIDE SEQUENCE</scope>
</reference>
<dbReference type="InterPro" id="IPR005572">
    <property type="entry name" value="Anti-sigma_E_RseA_N"/>
</dbReference>
<sequence>MKEKISALADGELSEFETRRVLEEISSNPEYREFWRNIQLSKETFNEDDVMLNSRDLSEFLKIKLNKTKPKATKGESKSLYLQKKYLAASFVGFFAVMTYSLFPQPEVSFYNQASEKLLTAIESPEAIEVLNGAVSGLNVKLQTLESNSKGTLASYISHDSGQTFKVSLYPIEEINKIGIIEPSKISYIRSEDGIYLISISGDLALEKKNQILQRANFLLTK</sequence>
<gene>
    <name evidence="2" type="ORF">MBMO_EB0-39H12.0024</name>
</gene>